<evidence type="ECO:0000313" key="1">
    <source>
        <dbReference type="EMBL" id="DAF91467.1"/>
    </source>
</evidence>
<reference evidence="1" key="1">
    <citation type="journal article" date="2021" name="Proc. Natl. Acad. Sci. U.S.A.">
        <title>A Catalog of Tens of Thousands of Viruses from Human Metagenomes Reveals Hidden Associations with Chronic Diseases.</title>
        <authorList>
            <person name="Tisza M.J."/>
            <person name="Buck C.B."/>
        </authorList>
    </citation>
    <scope>NUCLEOTIDE SEQUENCE</scope>
    <source>
        <strain evidence="1">Cti6K1</strain>
    </source>
</reference>
<organism evidence="1">
    <name type="scientific">Siphoviridae sp. cti6K1</name>
    <dbReference type="NCBI Taxonomy" id="2825620"/>
    <lineage>
        <taxon>Viruses</taxon>
        <taxon>Duplodnaviria</taxon>
        <taxon>Heunggongvirae</taxon>
        <taxon>Uroviricota</taxon>
        <taxon>Caudoviricetes</taxon>
    </lineage>
</organism>
<proteinExistence type="predicted"/>
<protein>
    <submittedName>
        <fullName evidence="1">Uncharacterized protein</fullName>
    </submittedName>
</protein>
<dbReference type="EMBL" id="BK016054">
    <property type="protein sequence ID" value="DAF91467.1"/>
    <property type="molecule type" value="Genomic_DNA"/>
</dbReference>
<name>A0A8S5UAJ3_9CAUD</name>
<accession>A0A8S5UAJ3</accession>
<sequence>MLKIIRCEGDGQGSCKGCNDKGIWNRHWTCFLYKIEGQEGCYCDKCTKEIMRKEEKD</sequence>